<dbReference type="InterPro" id="IPR036291">
    <property type="entry name" value="NAD(P)-bd_dom_sf"/>
</dbReference>
<dbReference type="SUPFAM" id="SSF52210">
    <property type="entry name" value="Succinyl-CoA synthetase domains"/>
    <property type="match status" value="1"/>
</dbReference>
<dbReference type="InterPro" id="IPR016143">
    <property type="entry name" value="Citrate_synth-like_sm_a-sub"/>
</dbReference>
<comment type="caution">
    <text evidence="3">The sequence shown here is derived from an EMBL/GenBank/DDBJ whole genome shotgun (WGS) entry which is preliminary data.</text>
</comment>
<evidence type="ECO:0000313" key="4">
    <source>
        <dbReference type="Proteomes" id="UP001165069"/>
    </source>
</evidence>
<dbReference type="RefSeq" id="WP_285577957.1">
    <property type="nucleotide sequence ID" value="NZ_BSDE01000010.1"/>
</dbReference>
<dbReference type="Gene3D" id="3.40.50.720">
    <property type="entry name" value="NAD(P)-binding Rossmann-like Domain"/>
    <property type="match status" value="1"/>
</dbReference>
<dbReference type="Pfam" id="PF02629">
    <property type="entry name" value="CoA_binding"/>
    <property type="match status" value="1"/>
</dbReference>
<gene>
    <name evidence="3" type="ORF">GETHLI_35240</name>
</gene>
<dbReference type="Proteomes" id="UP001165069">
    <property type="component" value="Unassembled WGS sequence"/>
</dbReference>
<feature type="domain" description="CoA-binding" evidence="1">
    <location>
        <begin position="50"/>
        <end position="122"/>
    </location>
</feature>
<dbReference type="Gene3D" id="1.10.230.10">
    <property type="entry name" value="Cytochrome P450-Terp, domain 2"/>
    <property type="match status" value="1"/>
</dbReference>
<feature type="domain" description="Succinyl-CoA synthetase-like flavodoxin" evidence="2">
    <location>
        <begin position="175"/>
        <end position="289"/>
    </location>
</feature>
<evidence type="ECO:0000259" key="1">
    <source>
        <dbReference type="Pfam" id="PF02629"/>
    </source>
</evidence>
<accession>A0ABQ5QL68</accession>
<dbReference type="PANTHER" id="PTHR11117">
    <property type="entry name" value="SUCCINYL-COA LIGASE SUBUNIT ALPHA"/>
    <property type="match status" value="1"/>
</dbReference>
<reference evidence="3 4" key="1">
    <citation type="journal article" date="2023" name="Antonie Van Leeuwenhoek">
        <title>Mesoterricola silvestris gen. nov., sp. nov., Mesoterricola sediminis sp. nov., Geothrix oryzae sp. nov., Geothrix edaphica sp. nov., Geothrix rubra sp. nov., and Geothrix limicola sp. nov., six novel members of Acidobacteriota isolated from soils.</title>
        <authorList>
            <person name="Itoh H."/>
            <person name="Sugisawa Y."/>
            <person name="Mise K."/>
            <person name="Xu Z."/>
            <person name="Kuniyasu M."/>
            <person name="Ushijima N."/>
            <person name="Kawano K."/>
            <person name="Kobayashi E."/>
            <person name="Shiratori Y."/>
            <person name="Masuda Y."/>
            <person name="Senoo K."/>
        </authorList>
    </citation>
    <scope>NUCLEOTIDE SEQUENCE [LARGE SCALE GENOMIC DNA]</scope>
    <source>
        <strain evidence="3 4">Red804</strain>
    </source>
</reference>
<dbReference type="InterPro" id="IPR016102">
    <property type="entry name" value="Succinyl-CoA_synth-like"/>
</dbReference>
<dbReference type="InterPro" id="IPR032875">
    <property type="entry name" value="Succ_CoA_lig_flav_dom"/>
</dbReference>
<protein>
    <recommendedName>
        <fullName evidence="5">CoA-binding protein</fullName>
    </recommendedName>
</protein>
<dbReference type="InterPro" id="IPR003781">
    <property type="entry name" value="CoA-bd"/>
</dbReference>
<dbReference type="SUPFAM" id="SSF51735">
    <property type="entry name" value="NAD(P)-binding Rossmann-fold domains"/>
    <property type="match status" value="1"/>
</dbReference>
<evidence type="ECO:0008006" key="5">
    <source>
        <dbReference type="Google" id="ProtNLM"/>
    </source>
</evidence>
<evidence type="ECO:0000313" key="3">
    <source>
        <dbReference type="EMBL" id="GLH75021.1"/>
    </source>
</evidence>
<dbReference type="InterPro" id="IPR016142">
    <property type="entry name" value="Citrate_synth-like_lrg_a-sub"/>
</dbReference>
<organism evidence="3 4">
    <name type="scientific">Geothrix limicola</name>
    <dbReference type="NCBI Taxonomy" id="2927978"/>
    <lineage>
        <taxon>Bacteria</taxon>
        <taxon>Pseudomonadati</taxon>
        <taxon>Acidobacteriota</taxon>
        <taxon>Holophagae</taxon>
        <taxon>Holophagales</taxon>
        <taxon>Holophagaceae</taxon>
        <taxon>Geothrix</taxon>
    </lineage>
</organism>
<dbReference type="Gene3D" id="3.40.50.261">
    <property type="entry name" value="Succinyl-CoA synthetase domains"/>
    <property type="match status" value="1"/>
</dbReference>
<keyword evidence="4" id="KW-1185">Reference proteome</keyword>
<evidence type="ECO:0000259" key="2">
    <source>
        <dbReference type="Pfam" id="PF13607"/>
    </source>
</evidence>
<proteinExistence type="predicted"/>
<dbReference type="Pfam" id="PF13607">
    <property type="entry name" value="Succ_CoA_lig"/>
    <property type="match status" value="1"/>
</dbReference>
<name>A0ABQ5QL68_9BACT</name>
<dbReference type="EMBL" id="BSDE01000010">
    <property type="protein sequence ID" value="GLH75021.1"/>
    <property type="molecule type" value="Genomic_DNA"/>
</dbReference>
<dbReference type="Gene3D" id="1.10.580.10">
    <property type="entry name" value="Citrate Synthase, domain 1"/>
    <property type="match status" value="1"/>
</dbReference>
<sequence length="909" mass="101767">MRRLKTKPFPYYVGLHSLEELVTRENRVCVMNILGSESRKVTPVSHEYSGGNIVAGVQYGRRGTLETKIGSIPVYRSIREVMEHGITFDMGVVYIPPLGVCKAVSELVTHNEALKRIVIVTEKVPARDSRNIRALCQEAGVDVIGANCLGMANAWDRVRIGGSLGGDHPEETLVKGSIAIHSNSGNFTTTMAEYLRTAGFGISTAVSSGKDVYIHFALPEFLYAAQNDPRTKAVVIYVEPGGYYEKMALDWIKDRHFGFTKPIIACVTGRWKKNITRACGHAGALSGSGDDAESKERWFDEYFGVDVFDPKTRQVSKRGVRVPSIQYIPDAVRAVYEKMDEKPDFETTGDLSLKLWLGDTMMKLPPALDLPIVQAPSPYDHQIVEVNKQVGAHYLRQNMADKSGASRMSPETQVSELHGKSVLDLSRRTLEENLFFSLAKVMPEKTDVPTLNLILNLFMKIDERRMEIIDVGRANGCTPNAYLASQIALVGDKDLLAKSREHAKFIIDLIREFGLDEHTRTFPAELDDFVAKHLLSMEPSRKTDVSDLLFKEVKKSKKSCVALRVCQHIIDLAEKRGLEIRDTYEFLLATIAVCVLWNPMLEKRISRQLVEDSVTYFYLLSRIVAYSVVNREHNPHWKKLVDQKLSNLNHSFTENAFKVLFSRVPDPAELLEFQTLLGLTITNGPGTLSAKGAKESVSARNDISMAFVGFLANTGRAHGGNGYEAIDFLVEQFKDVKLPDPGDPNHGLDLKAMANRAAKAYGAYKKQVREESEDGVVKPIPCINHPIFRGNKINVDPREQFVSGMLGEKAIYNAFWEFYRHLVKELYAEGVTKNVFCVNVDAVLAVITLKLVWKDLQAGRITLRQVQELAFTLFLFGRSVGASAEIADHRDRGIDMDCRTPEQHLTFVF</sequence>
<dbReference type="PANTHER" id="PTHR11117:SF2">
    <property type="entry name" value="SUCCINATE--COA LIGASE [ADP_GDP-FORMING] SUBUNIT ALPHA, MITOCHONDRIAL"/>
    <property type="match status" value="1"/>
</dbReference>
<dbReference type="SUPFAM" id="SSF48256">
    <property type="entry name" value="Citrate synthase"/>
    <property type="match status" value="1"/>
</dbReference>
<dbReference type="InterPro" id="IPR036969">
    <property type="entry name" value="Citrate_synthase_sf"/>
</dbReference>